<sequence length="728" mass="81293">MATIHGGRAKQFKKDRARFAGQLSKAKAVSEKLARSFEDPSIGGHDLKVIRPDWATWPSTSKKVRHGTLVTCTQCWRASNADWDTPCVGRTGKRGWAQKALWQRLVKQENGTDNIQLLLDTWNATREEVNEVMGLDPGDVRLGGYRGTRVGEAQNPGPSSTCSGFLLWSLNCQSPNGAWAFLDSCKNIQDPLVVALQETRFSTTEEAAFVRHALKSGFHVQATPGSPDVGGRPRGGVLWMVDKRLRFRKSVSSSAEDAQVGTVWVENWLLLNFYSPPDRSKDAQMQASELLQEALLAEDMPTTWIAVGDANETPADSSIALTLNSFQGIVLEQGCPSRWEGQAELDWAQCSQPSLVQQLRFMTEHFSDHKCLECFLPIRTKDLSSGFLKSRPDWHKPVAATTQWWRETLSQCWDDAQPSRPCDVTSGSIDDNWDRFTGALEQMFRAAFQMAFESNLATPQELARALRSPGSKGSAPVWRQRTLPRAGPRGQGSMPLRRLRRSVAQLYELRRHLSRSARTSLQTQEAQKLAERLGFGRDLHAPGLLARVAQQLASSKAQLYQEHQDARKRTLRNWQNALKDDPKALGRWLRARDVFSVQLMEQLVGMALRVVNFVICLRLWGTAWMRSPSVKAWMSTLPSSVVAGTGADSLFTAAQVFAKLGHQRYAGSMDFTKCYDLMIPCGTAALLEAGGWPRGLVQVIAYMWQHQQRLFLRSSGLGSLDGGRCSRY</sequence>
<dbReference type="EMBL" id="CAMXCT020002280">
    <property type="protein sequence ID" value="CAL1150389.1"/>
    <property type="molecule type" value="Genomic_DNA"/>
</dbReference>
<dbReference type="EMBL" id="CAMXCT030002280">
    <property type="protein sequence ID" value="CAL4784326.1"/>
    <property type="molecule type" value="Genomic_DNA"/>
</dbReference>
<evidence type="ECO:0000313" key="5">
    <source>
        <dbReference type="Proteomes" id="UP001152797"/>
    </source>
</evidence>
<accession>A0A9P1CSQ0</accession>
<proteinExistence type="predicted"/>
<reference evidence="2" key="1">
    <citation type="submission" date="2022-10" db="EMBL/GenBank/DDBJ databases">
        <authorList>
            <person name="Chen Y."/>
            <person name="Dougan E. K."/>
            <person name="Chan C."/>
            <person name="Rhodes N."/>
            <person name="Thang M."/>
        </authorList>
    </citation>
    <scope>NUCLEOTIDE SEQUENCE</scope>
</reference>
<keyword evidence="5" id="KW-1185">Reference proteome</keyword>
<protein>
    <submittedName>
        <fullName evidence="4">Voltage-dependent N-type calcium channel subunit alpha-1B</fullName>
    </submittedName>
</protein>
<gene>
    <name evidence="2" type="ORF">C1SCF055_LOCUS23441</name>
</gene>
<comment type="caution">
    <text evidence="2">The sequence shown here is derived from an EMBL/GenBank/DDBJ whole genome shotgun (WGS) entry which is preliminary data.</text>
</comment>
<dbReference type="Proteomes" id="UP001152797">
    <property type="component" value="Unassembled WGS sequence"/>
</dbReference>
<evidence type="ECO:0000256" key="1">
    <source>
        <dbReference type="SAM" id="MobiDB-lite"/>
    </source>
</evidence>
<name>A0A9P1CSQ0_9DINO</name>
<dbReference type="SUPFAM" id="SSF56219">
    <property type="entry name" value="DNase I-like"/>
    <property type="match status" value="1"/>
</dbReference>
<dbReference type="InterPro" id="IPR036691">
    <property type="entry name" value="Endo/exonu/phosph_ase_sf"/>
</dbReference>
<feature type="region of interest" description="Disordered" evidence="1">
    <location>
        <begin position="467"/>
        <end position="494"/>
    </location>
</feature>
<organism evidence="2">
    <name type="scientific">Cladocopium goreaui</name>
    <dbReference type="NCBI Taxonomy" id="2562237"/>
    <lineage>
        <taxon>Eukaryota</taxon>
        <taxon>Sar</taxon>
        <taxon>Alveolata</taxon>
        <taxon>Dinophyceae</taxon>
        <taxon>Suessiales</taxon>
        <taxon>Symbiodiniaceae</taxon>
        <taxon>Cladocopium</taxon>
    </lineage>
</organism>
<evidence type="ECO:0000313" key="3">
    <source>
        <dbReference type="EMBL" id="CAL1150389.1"/>
    </source>
</evidence>
<dbReference type="AlphaFoldDB" id="A0A9P1CSQ0"/>
<reference evidence="3" key="2">
    <citation type="submission" date="2024-04" db="EMBL/GenBank/DDBJ databases">
        <authorList>
            <person name="Chen Y."/>
            <person name="Shah S."/>
            <person name="Dougan E. K."/>
            <person name="Thang M."/>
            <person name="Chan C."/>
        </authorList>
    </citation>
    <scope>NUCLEOTIDE SEQUENCE [LARGE SCALE GENOMIC DNA]</scope>
</reference>
<dbReference type="Gene3D" id="3.60.10.10">
    <property type="entry name" value="Endonuclease/exonuclease/phosphatase"/>
    <property type="match status" value="1"/>
</dbReference>
<evidence type="ECO:0000313" key="4">
    <source>
        <dbReference type="EMBL" id="CAL4784326.1"/>
    </source>
</evidence>
<evidence type="ECO:0000313" key="2">
    <source>
        <dbReference type="EMBL" id="CAI3997014.1"/>
    </source>
</evidence>
<dbReference type="EMBL" id="CAMXCT010002280">
    <property type="protein sequence ID" value="CAI3997014.1"/>
    <property type="molecule type" value="Genomic_DNA"/>
</dbReference>